<dbReference type="Proteomes" id="UP000463883">
    <property type="component" value="Chromosome"/>
</dbReference>
<dbReference type="PANTHER" id="PTHR32071">
    <property type="entry name" value="TRANSCRIPTIONAL REGULATORY PROTEIN"/>
    <property type="match status" value="1"/>
</dbReference>
<dbReference type="PROSITE" id="PS00676">
    <property type="entry name" value="SIGMA54_INTERACT_2"/>
    <property type="match status" value="1"/>
</dbReference>
<dbReference type="SUPFAM" id="SSF52540">
    <property type="entry name" value="P-loop containing nucleoside triphosphate hydrolases"/>
    <property type="match status" value="1"/>
</dbReference>
<dbReference type="RefSeq" id="WP_162360762.1">
    <property type="nucleotide sequence ID" value="NZ_CP047591.1"/>
</dbReference>
<dbReference type="Pfam" id="PF00989">
    <property type="entry name" value="PAS"/>
    <property type="match status" value="1"/>
</dbReference>
<feature type="domain" description="PAS" evidence="4">
    <location>
        <begin position="40"/>
        <end position="91"/>
    </location>
</feature>
<dbReference type="Gene3D" id="3.30.450.20">
    <property type="entry name" value="PAS domain"/>
    <property type="match status" value="1"/>
</dbReference>
<dbReference type="InterPro" id="IPR035965">
    <property type="entry name" value="PAS-like_dom_sf"/>
</dbReference>
<dbReference type="PROSITE" id="PS00675">
    <property type="entry name" value="SIGMA54_INTERACT_1"/>
    <property type="match status" value="1"/>
</dbReference>
<dbReference type="Gene3D" id="3.40.50.300">
    <property type="entry name" value="P-loop containing nucleotide triphosphate hydrolases"/>
    <property type="match status" value="1"/>
</dbReference>
<dbReference type="KEGG" id="amic:Ami3637_00065"/>
<sequence>MTRENENILRICKSLNIKNDSESGELTDTIICEIEKIKQENYELNAVIEESADSIHIADGNGVTLRVNQVFEKAAGLTRDKIIGKNVSLLEGTAYYPSIAKLAIKERRKLTMLQWSSTGVHAIVTSTPIFNEKGRISRVVTNGRLVKELVLLNEYFNNLKNNAELKSEAEQSEFIYKNKAMQDLMNLAEHIAMVESGIIITGESGTGKSRIARYIHQHSPRCKQKFVEINCAAIPESLIESELFGYEMGAFTGAKKSGKQGLIESANKGTLFLDEIGDMPLSMQSKLLQVIQNRQITRVGSETPREIDVQIISATHKNLENMIKEGTFRLDLYYRLNVVQIHIPALRERFEDIPPLIEYFVNKFNQKYEKSVIISKEVIHLIKIMSGQAISDSLKTL</sequence>
<evidence type="ECO:0000256" key="2">
    <source>
        <dbReference type="ARBA" id="ARBA00022840"/>
    </source>
</evidence>
<name>A0A6P1MEH9_9FIRM</name>
<keyword evidence="6" id="KW-1185">Reference proteome</keyword>
<dbReference type="InterPro" id="IPR025943">
    <property type="entry name" value="Sigma_54_int_dom_ATP-bd_2"/>
</dbReference>
<evidence type="ECO:0000313" key="5">
    <source>
        <dbReference type="EMBL" id="QHI70984.1"/>
    </source>
</evidence>
<evidence type="ECO:0000259" key="4">
    <source>
        <dbReference type="PROSITE" id="PS50112"/>
    </source>
</evidence>
<dbReference type="InterPro" id="IPR025662">
    <property type="entry name" value="Sigma_54_int_dom_ATP-bd_1"/>
</dbReference>
<dbReference type="PROSITE" id="PS50045">
    <property type="entry name" value="SIGMA54_INTERACT_4"/>
    <property type="match status" value="1"/>
</dbReference>
<dbReference type="Pfam" id="PF00158">
    <property type="entry name" value="Sigma54_activat"/>
    <property type="match status" value="1"/>
</dbReference>
<dbReference type="InterPro" id="IPR003593">
    <property type="entry name" value="AAA+_ATPase"/>
</dbReference>
<proteinExistence type="predicted"/>
<dbReference type="SUPFAM" id="SSF55785">
    <property type="entry name" value="PYP-like sensor domain (PAS domain)"/>
    <property type="match status" value="1"/>
</dbReference>
<dbReference type="CDD" id="cd00009">
    <property type="entry name" value="AAA"/>
    <property type="match status" value="1"/>
</dbReference>
<dbReference type="InterPro" id="IPR000014">
    <property type="entry name" value="PAS"/>
</dbReference>
<dbReference type="PANTHER" id="PTHR32071:SF57">
    <property type="entry name" value="C4-DICARBOXYLATE TRANSPORT TRANSCRIPTIONAL REGULATORY PROTEIN DCTD"/>
    <property type="match status" value="1"/>
</dbReference>
<evidence type="ECO:0000313" key="6">
    <source>
        <dbReference type="Proteomes" id="UP000463883"/>
    </source>
</evidence>
<protein>
    <submittedName>
        <fullName evidence="5">PAS domain S-box protein</fullName>
    </submittedName>
</protein>
<feature type="domain" description="Sigma-54 factor interaction" evidence="3">
    <location>
        <begin position="174"/>
        <end position="397"/>
    </location>
</feature>
<gene>
    <name evidence="5" type="ORF">Ami3637_00065</name>
</gene>
<dbReference type="AlphaFoldDB" id="A0A6P1MEH9"/>
<reference evidence="5 6" key="1">
    <citation type="submission" date="2020-01" db="EMBL/GenBank/DDBJ databases">
        <title>Genomic analysis of Aminipila sp. CBA3637.</title>
        <authorList>
            <person name="Kim Y.B."/>
            <person name="Roh S.W."/>
        </authorList>
    </citation>
    <scope>NUCLEOTIDE SEQUENCE [LARGE SCALE GENOMIC DNA]</scope>
    <source>
        <strain evidence="5 6">CBA3637</strain>
    </source>
</reference>
<dbReference type="EMBL" id="CP047591">
    <property type="protein sequence ID" value="QHI70984.1"/>
    <property type="molecule type" value="Genomic_DNA"/>
</dbReference>
<dbReference type="GO" id="GO:0006355">
    <property type="term" value="P:regulation of DNA-templated transcription"/>
    <property type="evidence" value="ECO:0007669"/>
    <property type="project" value="InterPro"/>
</dbReference>
<accession>A0A6P1MEH9</accession>
<keyword evidence="2" id="KW-0067">ATP-binding</keyword>
<dbReference type="InterPro" id="IPR002078">
    <property type="entry name" value="Sigma_54_int"/>
</dbReference>
<dbReference type="InterPro" id="IPR027417">
    <property type="entry name" value="P-loop_NTPase"/>
</dbReference>
<dbReference type="FunFam" id="3.40.50.300:FF:000006">
    <property type="entry name" value="DNA-binding transcriptional regulator NtrC"/>
    <property type="match status" value="1"/>
</dbReference>
<dbReference type="SMART" id="SM00382">
    <property type="entry name" value="AAA"/>
    <property type="match status" value="1"/>
</dbReference>
<dbReference type="NCBIfam" id="TIGR00229">
    <property type="entry name" value="sensory_box"/>
    <property type="match status" value="1"/>
</dbReference>
<evidence type="ECO:0000259" key="3">
    <source>
        <dbReference type="PROSITE" id="PS50045"/>
    </source>
</evidence>
<dbReference type="InterPro" id="IPR013767">
    <property type="entry name" value="PAS_fold"/>
</dbReference>
<dbReference type="GO" id="GO:0005524">
    <property type="term" value="F:ATP binding"/>
    <property type="evidence" value="ECO:0007669"/>
    <property type="project" value="UniProtKB-KW"/>
</dbReference>
<evidence type="ECO:0000256" key="1">
    <source>
        <dbReference type="ARBA" id="ARBA00022741"/>
    </source>
</evidence>
<organism evidence="5 6">
    <name type="scientific">Aminipila terrae</name>
    <dbReference type="NCBI Taxonomy" id="2697030"/>
    <lineage>
        <taxon>Bacteria</taxon>
        <taxon>Bacillati</taxon>
        <taxon>Bacillota</taxon>
        <taxon>Clostridia</taxon>
        <taxon>Peptostreptococcales</taxon>
        <taxon>Anaerovoracaceae</taxon>
        <taxon>Aminipila</taxon>
    </lineage>
</organism>
<dbReference type="PROSITE" id="PS50112">
    <property type="entry name" value="PAS"/>
    <property type="match status" value="1"/>
</dbReference>
<keyword evidence="1" id="KW-0547">Nucleotide-binding</keyword>
<dbReference type="Gene3D" id="1.10.8.60">
    <property type="match status" value="1"/>
</dbReference>